<evidence type="ECO:0000256" key="1">
    <source>
        <dbReference type="SAM" id="MobiDB-lite"/>
    </source>
</evidence>
<feature type="chain" id="PRO_5041385953" evidence="2">
    <location>
        <begin position="20"/>
        <end position="138"/>
    </location>
</feature>
<feature type="region of interest" description="Disordered" evidence="1">
    <location>
        <begin position="102"/>
        <end position="138"/>
    </location>
</feature>
<name>A0AA36GEZ9_CYLNA</name>
<comment type="caution">
    <text evidence="3">The sequence shown here is derived from an EMBL/GenBank/DDBJ whole genome shotgun (WGS) entry which is preliminary data.</text>
</comment>
<keyword evidence="2" id="KW-0732">Signal</keyword>
<evidence type="ECO:0000313" key="3">
    <source>
        <dbReference type="EMBL" id="CAJ0588503.1"/>
    </source>
</evidence>
<reference evidence="3" key="1">
    <citation type="submission" date="2023-07" db="EMBL/GenBank/DDBJ databases">
        <authorList>
            <consortium name="CYATHOMIX"/>
        </authorList>
    </citation>
    <scope>NUCLEOTIDE SEQUENCE</scope>
    <source>
        <strain evidence="3">N/A</strain>
    </source>
</reference>
<protein>
    <submittedName>
        <fullName evidence="3">Uncharacterized protein</fullName>
    </submittedName>
</protein>
<dbReference type="EMBL" id="CATQJL010000001">
    <property type="protein sequence ID" value="CAJ0588503.1"/>
    <property type="molecule type" value="Genomic_DNA"/>
</dbReference>
<feature type="compositionally biased region" description="Basic and acidic residues" evidence="1">
    <location>
        <begin position="104"/>
        <end position="116"/>
    </location>
</feature>
<keyword evidence="4" id="KW-1185">Reference proteome</keyword>
<feature type="signal peptide" evidence="2">
    <location>
        <begin position="1"/>
        <end position="19"/>
    </location>
</feature>
<evidence type="ECO:0000256" key="2">
    <source>
        <dbReference type="SAM" id="SignalP"/>
    </source>
</evidence>
<proteinExistence type="predicted"/>
<gene>
    <name evidence="3" type="ORF">CYNAS_LOCUS486</name>
</gene>
<accession>A0AA36GEZ9</accession>
<dbReference type="AlphaFoldDB" id="A0AA36GEZ9"/>
<sequence>MMFIFKLFLIALLACFLEGKREIVQSKKKDVGKDVSQQLLGNLRTSEDGSAVKSVKEVKSEGDDFRRDFLKRVFGNLHSSDGVSFEKNTPLVTCLTECINGQQKTHEGKNGEKDSETSVSSDNKTAEQGEGKQVLNTQ</sequence>
<organism evidence="3 4">
    <name type="scientific">Cylicocyclus nassatus</name>
    <name type="common">Nematode worm</name>
    <dbReference type="NCBI Taxonomy" id="53992"/>
    <lineage>
        <taxon>Eukaryota</taxon>
        <taxon>Metazoa</taxon>
        <taxon>Ecdysozoa</taxon>
        <taxon>Nematoda</taxon>
        <taxon>Chromadorea</taxon>
        <taxon>Rhabditida</taxon>
        <taxon>Rhabditina</taxon>
        <taxon>Rhabditomorpha</taxon>
        <taxon>Strongyloidea</taxon>
        <taxon>Strongylidae</taxon>
        <taxon>Cylicocyclus</taxon>
    </lineage>
</organism>
<evidence type="ECO:0000313" key="4">
    <source>
        <dbReference type="Proteomes" id="UP001176961"/>
    </source>
</evidence>
<dbReference type="Proteomes" id="UP001176961">
    <property type="component" value="Unassembled WGS sequence"/>
</dbReference>